<evidence type="ECO:0000313" key="1">
    <source>
        <dbReference type="EMBL" id="KAI8542280.1"/>
    </source>
</evidence>
<organism evidence="1 2">
    <name type="scientific">Rhododendron molle</name>
    <name type="common">Chinese azalea</name>
    <name type="synonym">Azalea mollis</name>
    <dbReference type="NCBI Taxonomy" id="49168"/>
    <lineage>
        <taxon>Eukaryota</taxon>
        <taxon>Viridiplantae</taxon>
        <taxon>Streptophyta</taxon>
        <taxon>Embryophyta</taxon>
        <taxon>Tracheophyta</taxon>
        <taxon>Spermatophyta</taxon>
        <taxon>Magnoliopsida</taxon>
        <taxon>eudicotyledons</taxon>
        <taxon>Gunneridae</taxon>
        <taxon>Pentapetalae</taxon>
        <taxon>asterids</taxon>
        <taxon>Ericales</taxon>
        <taxon>Ericaceae</taxon>
        <taxon>Ericoideae</taxon>
        <taxon>Rhodoreae</taxon>
        <taxon>Rhododendron</taxon>
    </lineage>
</organism>
<protein>
    <submittedName>
        <fullName evidence="1">Uncharacterized protein</fullName>
    </submittedName>
</protein>
<dbReference type="EMBL" id="CM046395">
    <property type="protein sequence ID" value="KAI8542280.1"/>
    <property type="molecule type" value="Genomic_DNA"/>
</dbReference>
<accession>A0ACC0MN01</accession>
<comment type="caution">
    <text evidence="1">The sequence shown here is derived from an EMBL/GenBank/DDBJ whole genome shotgun (WGS) entry which is preliminary data.</text>
</comment>
<dbReference type="Proteomes" id="UP001062846">
    <property type="component" value="Chromosome 8"/>
</dbReference>
<gene>
    <name evidence="1" type="ORF">RHMOL_Rhmol08G0126800</name>
</gene>
<sequence>MFQTVKKSFARETGMANKKSVKLRNEEGREWTVDLCMRNYRGSYGRIDLGVGWPAFCKENEIVDGDSCLFKFIKSAGGVIDVAVQKGGRGQVQ</sequence>
<keyword evidence="2" id="KW-1185">Reference proteome</keyword>
<reference evidence="1" key="1">
    <citation type="submission" date="2022-02" db="EMBL/GenBank/DDBJ databases">
        <title>Plant Genome Project.</title>
        <authorList>
            <person name="Zhang R.-G."/>
        </authorList>
    </citation>
    <scope>NUCLEOTIDE SEQUENCE</scope>
    <source>
        <strain evidence="1">AT1</strain>
    </source>
</reference>
<proteinExistence type="predicted"/>
<evidence type="ECO:0000313" key="2">
    <source>
        <dbReference type="Proteomes" id="UP001062846"/>
    </source>
</evidence>
<name>A0ACC0MN01_RHOML</name>